<dbReference type="InterPro" id="IPR011009">
    <property type="entry name" value="Kinase-like_dom_sf"/>
</dbReference>
<dbReference type="OrthoDB" id="2731950at2759"/>
<reference evidence="1" key="1">
    <citation type="submission" date="2019-01" db="EMBL/GenBank/DDBJ databases">
        <title>Draft genome sequences of three monokaryotic isolates of the white-rot basidiomycete fungus Dichomitus squalens.</title>
        <authorList>
            <consortium name="DOE Joint Genome Institute"/>
            <person name="Lopez S.C."/>
            <person name="Andreopoulos B."/>
            <person name="Pangilinan J."/>
            <person name="Lipzen A."/>
            <person name="Riley R."/>
            <person name="Ahrendt S."/>
            <person name="Ng V."/>
            <person name="Barry K."/>
            <person name="Daum C."/>
            <person name="Grigoriev I.V."/>
            <person name="Hilden K.S."/>
            <person name="Makela M.R."/>
            <person name="de Vries R.P."/>
        </authorList>
    </citation>
    <scope>NUCLEOTIDE SEQUENCE [LARGE SCALE GENOMIC DNA]</scope>
    <source>
        <strain evidence="1">OM18370.1</strain>
    </source>
</reference>
<dbReference type="Proteomes" id="UP000292957">
    <property type="component" value="Unassembled WGS sequence"/>
</dbReference>
<accession>A0A4Q9M6I0</accession>
<sequence>MVSDEILDILKVPSWLIQHPELQRRGIHLAQTFRPGTVFATEWGKSPRTVVKIVDPSKEEADILDSLQRDIACPASHVVSCDVVRSDKLLAIMPCLSSIEELLFASEKLSDVLDMFDQLLEGVAYLHDRGIAPMYLCNPNVRATSDREAAFDPRLKAYKSYIIDFDRSRKLDLKPGVQGAVALPETVCRHPNDITHLDPYSWDYLETIVGDKPLPRIVDTFAQWLIGDERGCSGVCRCRPTAHRAGQVLSLVRWATCVAECCDHITVERWFSTESSKIHPVSL</sequence>
<protein>
    <recommendedName>
        <fullName evidence="2">Protein kinase domain-containing protein</fullName>
    </recommendedName>
</protein>
<proteinExistence type="predicted"/>
<evidence type="ECO:0000313" key="1">
    <source>
        <dbReference type="EMBL" id="TBU21688.1"/>
    </source>
</evidence>
<dbReference type="AlphaFoldDB" id="A0A4Q9M6I0"/>
<evidence type="ECO:0008006" key="2">
    <source>
        <dbReference type="Google" id="ProtNLM"/>
    </source>
</evidence>
<organism evidence="1">
    <name type="scientific">Dichomitus squalens</name>
    <dbReference type="NCBI Taxonomy" id="114155"/>
    <lineage>
        <taxon>Eukaryota</taxon>
        <taxon>Fungi</taxon>
        <taxon>Dikarya</taxon>
        <taxon>Basidiomycota</taxon>
        <taxon>Agaricomycotina</taxon>
        <taxon>Agaricomycetes</taxon>
        <taxon>Polyporales</taxon>
        <taxon>Polyporaceae</taxon>
        <taxon>Dichomitus</taxon>
    </lineage>
</organism>
<dbReference type="SUPFAM" id="SSF56112">
    <property type="entry name" value="Protein kinase-like (PK-like)"/>
    <property type="match status" value="1"/>
</dbReference>
<name>A0A4Q9M6I0_9APHY</name>
<dbReference type="EMBL" id="ML143584">
    <property type="protein sequence ID" value="TBU21688.1"/>
    <property type="molecule type" value="Genomic_DNA"/>
</dbReference>
<gene>
    <name evidence="1" type="ORF">BD311DRAFT_771739</name>
</gene>